<feature type="domain" description="Ricin B lectin" evidence="2">
    <location>
        <begin position="48"/>
        <end position="155"/>
    </location>
</feature>
<dbReference type="SUPFAM" id="SSF50370">
    <property type="entry name" value="Ricin B-like lectins"/>
    <property type="match status" value="1"/>
</dbReference>
<dbReference type="Proteomes" id="UP001595833">
    <property type="component" value="Unassembled WGS sequence"/>
</dbReference>
<evidence type="ECO:0000313" key="3">
    <source>
        <dbReference type="EMBL" id="MFC5057597.1"/>
    </source>
</evidence>
<proteinExistence type="predicted"/>
<evidence type="ECO:0000259" key="2">
    <source>
        <dbReference type="Pfam" id="PF00652"/>
    </source>
</evidence>
<protein>
    <submittedName>
        <fullName evidence="3">Ricin-type beta-trefoil lectin domain protein</fullName>
    </submittedName>
</protein>
<evidence type="ECO:0000313" key="4">
    <source>
        <dbReference type="Proteomes" id="UP001595833"/>
    </source>
</evidence>
<dbReference type="InterPro" id="IPR000772">
    <property type="entry name" value="Ricin_B_lectin"/>
</dbReference>
<dbReference type="EMBL" id="JBHSJB010000028">
    <property type="protein sequence ID" value="MFC5057597.1"/>
    <property type="molecule type" value="Genomic_DNA"/>
</dbReference>
<dbReference type="RefSeq" id="WP_344042948.1">
    <property type="nucleotide sequence ID" value="NZ_BAAAKE010000039.1"/>
</dbReference>
<dbReference type="Pfam" id="PF00652">
    <property type="entry name" value="Ricin_B_lectin"/>
    <property type="match status" value="1"/>
</dbReference>
<feature type="chain" id="PRO_5045810161" evidence="1">
    <location>
        <begin position="26"/>
        <end position="159"/>
    </location>
</feature>
<dbReference type="InterPro" id="IPR035992">
    <property type="entry name" value="Ricin_B-like_lectins"/>
</dbReference>
<organism evidence="3 4">
    <name type="scientific">Saccharothrix xinjiangensis</name>
    <dbReference type="NCBI Taxonomy" id="204798"/>
    <lineage>
        <taxon>Bacteria</taxon>
        <taxon>Bacillati</taxon>
        <taxon>Actinomycetota</taxon>
        <taxon>Actinomycetes</taxon>
        <taxon>Pseudonocardiales</taxon>
        <taxon>Pseudonocardiaceae</taxon>
        <taxon>Saccharothrix</taxon>
    </lineage>
</organism>
<evidence type="ECO:0000256" key="1">
    <source>
        <dbReference type="SAM" id="SignalP"/>
    </source>
</evidence>
<comment type="caution">
    <text evidence="3">The sequence shown here is derived from an EMBL/GenBank/DDBJ whole genome shotgun (WGS) entry which is preliminary data.</text>
</comment>
<keyword evidence="4" id="KW-1185">Reference proteome</keyword>
<gene>
    <name evidence="3" type="ORF">ACFPFM_28105</name>
</gene>
<accession>A0ABV9Y7I8</accession>
<sequence length="159" mass="17732">MKFGRVLATAAVAASALLTAPTANATGPDTQQDEWVVQSDTRKDDVWDQTNWAWDPEYPVIPHAYHGQNNQKWHISDDNTIKSKAYGWCVTSVNGRLAGRDCVGSPEQRWVGSSYDGYRTWLFELKGTGSCATHNGVHKELVLAPCEAGRADQRWIIRK</sequence>
<dbReference type="Gene3D" id="2.80.10.50">
    <property type="match status" value="1"/>
</dbReference>
<feature type="signal peptide" evidence="1">
    <location>
        <begin position="1"/>
        <end position="25"/>
    </location>
</feature>
<reference evidence="4" key="1">
    <citation type="journal article" date="2019" name="Int. J. Syst. Evol. Microbiol.">
        <title>The Global Catalogue of Microorganisms (GCM) 10K type strain sequencing project: providing services to taxonomists for standard genome sequencing and annotation.</title>
        <authorList>
            <consortium name="The Broad Institute Genomics Platform"/>
            <consortium name="The Broad Institute Genome Sequencing Center for Infectious Disease"/>
            <person name="Wu L."/>
            <person name="Ma J."/>
        </authorList>
    </citation>
    <scope>NUCLEOTIDE SEQUENCE [LARGE SCALE GENOMIC DNA]</scope>
    <source>
        <strain evidence="4">KCTC 12848</strain>
    </source>
</reference>
<keyword evidence="1" id="KW-0732">Signal</keyword>
<dbReference type="PROSITE" id="PS50231">
    <property type="entry name" value="RICIN_B_LECTIN"/>
    <property type="match status" value="1"/>
</dbReference>
<name>A0ABV9Y7I8_9PSEU</name>